<dbReference type="SUPFAM" id="SSF48403">
    <property type="entry name" value="Ankyrin repeat"/>
    <property type="match status" value="1"/>
</dbReference>
<dbReference type="SUPFAM" id="SSF54928">
    <property type="entry name" value="RNA-binding domain, RBD"/>
    <property type="match status" value="1"/>
</dbReference>
<proteinExistence type="predicted"/>
<evidence type="ECO:0000256" key="1">
    <source>
        <dbReference type="ARBA" id="ARBA00022737"/>
    </source>
</evidence>
<evidence type="ECO:0000313" key="7">
    <source>
        <dbReference type="EMBL" id="CAJ1376533.1"/>
    </source>
</evidence>
<comment type="caution">
    <text evidence="7">The sequence shown here is derived from an EMBL/GenBank/DDBJ whole genome shotgun (WGS) entry which is preliminary data.</text>
</comment>
<dbReference type="SMART" id="SM00248">
    <property type="entry name" value="ANK"/>
    <property type="match status" value="2"/>
</dbReference>
<dbReference type="GO" id="GO:0005634">
    <property type="term" value="C:nucleus"/>
    <property type="evidence" value="ECO:0007669"/>
    <property type="project" value="TreeGrafter"/>
</dbReference>
<feature type="compositionally biased region" description="Basic and acidic residues" evidence="5">
    <location>
        <begin position="162"/>
        <end position="174"/>
    </location>
</feature>
<feature type="region of interest" description="Disordered" evidence="5">
    <location>
        <begin position="55"/>
        <end position="203"/>
    </location>
</feature>
<evidence type="ECO:0000256" key="4">
    <source>
        <dbReference type="PROSITE-ProRule" id="PRU00176"/>
    </source>
</evidence>
<dbReference type="Gene3D" id="3.30.70.330">
    <property type="match status" value="1"/>
</dbReference>
<dbReference type="InterPro" id="IPR002110">
    <property type="entry name" value="Ankyrin_rpt"/>
</dbReference>
<dbReference type="Gene3D" id="1.25.40.20">
    <property type="entry name" value="Ankyrin repeat-containing domain"/>
    <property type="match status" value="1"/>
</dbReference>
<keyword evidence="2 3" id="KW-0040">ANK repeat</keyword>
<dbReference type="InterPro" id="IPR012677">
    <property type="entry name" value="Nucleotide-bd_a/b_plait_sf"/>
</dbReference>
<dbReference type="InterPro" id="IPR035979">
    <property type="entry name" value="RBD_domain_sf"/>
</dbReference>
<dbReference type="GO" id="GO:0010468">
    <property type="term" value="P:regulation of gene expression"/>
    <property type="evidence" value="ECO:0007669"/>
    <property type="project" value="TreeGrafter"/>
</dbReference>
<sequence>MTVLLYFGAKMLTKDKLGRAAVLLAAAGLSPKAVEVLVSEQLEALPELGIELPEGDVEEVKQEPAQADRPAKERGRAGKLQPSQATASSPNLRSSVGGGTSRSRSSRKSGVQSMPKLRAGNMDFMAEEPDEGEGEPSVTSKDESSMAGSKAWPGSRQSSISEARRRPPEADSRRTSLRSVRKASVTSADASNEASSVSESMMSKDYPKAEVLPLLGQELWVLAAQKRRDKMSQPAIGPGKDRLQDTGEKGKTPLHIAVMAGQSIGHFRVLSKLVELRANTNARDRHNVTPLMQAAAETYTEAVERMLQEPSTKVGEQDHNGRTAADLAKSTALRMVLERAMVQERTGLQRKSIGFSERPQIRAEDGENDAVFRVRMEKLPTRMALEVLENKIQILLKKVVVKPVHMEVVMDPIMGRPRGHCYLDFLDSRSSDKAMELDGSELAGQRIRVFRDVALGMVR</sequence>
<keyword evidence="1" id="KW-0677">Repeat</keyword>
<accession>A0AA36HYL8</accession>
<organism evidence="7 8">
    <name type="scientific">Effrenium voratum</name>
    <dbReference type="NCBI Taxonomy" id="2562239"/>
    <lineage>
        <taxon>Eukaryota</taxon>
        <taxon>Sar</taxon>
        <taxon>Alveolata</taxon>
        <taxon>Dinophyceae</taxon>
        <taxon>Suessiales</taxon>
        <taxon>Symbiodiniaceae</taxon>
        <taxon>Effrenium</taxon>
    </lineage>
</organism>
<dbReference type="GO" id="GO:0003723">
    <property type="term" value="F:RNA binding"/>
    <property type="evidence" value="ECO:0007669"/>
    <property type="project" value="UniProtKB-UniRule"/>
</dbReference>
<feature type="compositionally biased region" description="Polar residues" evidence="5">
    <location>
        <begin position="81"/>
        <end position="92"/>
    </location>
</feature>
<dbReference type="PROSITE" id="PS50297">
    <property type="entry name" value="ANK_REP_REGION"/>
    <property type="match status" value="1"/>
</dbReference>
<dbReference type="InterPro" id="IPR000504">
    <property type="entry name" value="RRM_dom"/>
</dbReference>
<feature type="repeat" description="ANK" evidence="3">
    <location>
        <begin position="249"/>
        <end position="285"/>
    </location>
</feature>
<dbReference type="PROSITE" id="PS50088">
    <property type="entry name" value="ANK_REPEAT"/>
    <property type="match status" value="1"/>
</dbReference>
<feature type="domain" description="RRM" evidence="6">
    <location>
        <begin position="372"/>
        <end position="449"/>
    </location>
</feature>
<dbReference type="AlphaFoldDB" id="A0AA36HYL8"/>
<evidence type="ECO:0000256" key="2">
    <source>
        <dbReference type="ARBA" id="ARBA00023043"/>
    </source>
</evidence>
<evidence type="ECO:0000256" key="5">
    <source>
        <dbReference type="SAM" id="MobiDB-lite"/>
    </source>
</evidence>
<dbReference type="PROSITE" id="PS50102">
    <property type="entry name" value="RRM"/>
    <property type="match status" value="1"/>
</dbReference>
<dbReference type="Pfam" id="PF12796">
    <property type="entry name" value="Ank_2"/>
    <property type="match status" value="1"/>
</dbReference>
<evidence type="ECO:0000256" key="3">
    <source>
        <dbReference type="PROSITE-ProRule" id="PRU00023"/>
    </source>
</evidence>
<gene>
    <name evidence="7" type="ORF">EVOR1521_LOCUS5575</name>
</gene>
<dbReference type="PANTHER" id="PTHR24124">
    <property type="entry name" value="ANKYRIN REPEAT FAMILY A"/>
    <property type="match status" value="1"/>
</dbReference>
<dbReference type="Proteomes" id="UP001178507">
    <property type="component" value="Unassembled WGS sequence"/>
</dbReference>
<dbReference type="InterPro" id="IPR036770">
    <property type="entry name" value="Ankyrin_rpt-contain_sf"/>
</dbReference>
<feature type="compositionally biased region" description="Polar residues" evidence="5">
    <location>
        <begin position="184"/>
        <end position="201"/>
    </location>
</feature>
<keyword evidence="8" id="KW-1185">Reference proteome</keyword>
<evidence type="ECO:0000259" key="6">
    <source>
        <dbReference type="PROSITE" id="PS50102"/>
    </source>
</evidence>
<dbReference type="PANTHER" id="PTHR24124:SF14">
    <property type="entry name" value="CHROMOSOME UNDETERMINED SCAFFOLD_25, WHOLE GENOME SHOTGUN SEQUENCE"/>
    <property type="match status" value="1"/>
</dbReference>
<protein>
    <recommendedName>
        <fullName evidence="6">RRM domain-containing protein</fullName>
    </recommendedName>
</protein>
<keyword evidence="4" id="KW-0694">RNA-binding</keyword>
<feature type="compositionally biased region" description="Acidic residues" evidence="5">
    <location>
        <begin position="125"/>
        <end position="134"/>
    </location>
</feature>
<name>A0AA36HYL8_9DINO</name>
<reference evidence="7" key="1">
    <citation type="submission" date="2023-08" db="EMBL/GenBank/DDBJ databases">
        <authorList>
            <person name="Chen Y."/>
            <person name="Shah S."/>
            <person name="Dougan E. K."/>
            <person name="Thang M."/>
            <person name="Chan C."/>
        </authorList>
    </citation>
    <scope>NUCLEOTIDE SEQUENCE</scope>
</reference>
<dbReference type="EMBL" id="CAUJNA010000402">
    <property type="protein sequence ID" value="CAJ1376533.1"/>
    <property type="molecule type" value="Genomic_DNA"/>
</dbReference>
<evidence type="ECO:0000313" key="8">
    <source>
        <dbReference type="Proteomes" id="UP001178507"/>
    </source>
</evidence>